<name>R6XYI5_9FIRM</name>
<reference evidence="2" key="1">
    <citation type="submission" date="2012-11" db="EMBL/GenBank/DDBJ databases">
        <title>Dependencies among metagenomic species, viruses, plasmids and units of genetic variation.</title>
        <authorList>
            <person name="Nielsen H.B."/>
            <person name="Almeida M."/>
            <person name="Juncker A.S."/>
            <person name="Rasmussen S."/>
            <person name="Li J."/>
            <person name="Sunagawa S."/>
            <person name="Plichta D."/>
            <person name="Gautier L."/>
            <person name="Le Chatelier E."/>
            <person name="Peletier E."/>
            <person name="Bonde I."/>
            <person name="Nielsen T."/>
            <person name="Manichanh C."/>
            <person name="Arumugam M."/>
            <person name="Batto J."/>
            <person name="Santos M.B.Q.D."/>
            <person name="Blom N."/>
            <person name="Borruel N."/>
            <person name="Burgdorf K.S."/>
            <person name="Boumezbeur F."/>
            <person name="Casellas F."/>
            <person name="Dore J."/>
            <person name="Guarner F."/>
            <person name="Hansen T."/>
            <person name="Hildebrand F."/>
            <person name="Kaas R.S."/>
            <person name="Kennedy S."/>
            <person name="Kristiansen K."/>
            <person name="Kultima J.R."/>
            <person name="Leonard P."/>
            <person name="Levenez F."/>
            <person name="Lund O."/>
            <person name="Moumen B."/>
            <person name="Le Paslier D."/>
            <person name="Pons N."/>
            <person name="Pedersen O."/>
            <person name="Prifti E."/>
            <person name="Qin J."/>
            <person name="Raes J."/>
            <person name="Tap J."/>
            <person name="Tims S."/>
            <person name="Ussery D.W."/>
            <person name="Yamada T."/>
            <person name="MetaHit consortium"/>
            <person name="Renault P."/>
            <person name="Sicheritz-Ponten T."/>
            <person name="Bork P."/>
            <person name="Wang J."/>
            <person name="Brunak S."/>
            <person name="Ehrlich S.D."/>
        </authorList>
    </citation>
    <scope>NUCLEOTIDE SEQUENCE [LARGE SCALE GENOMIC DNA]</scope>
</reference>
<accession>R6XYI5</accession>
<dbReference type="Proteomes" id="UP000014937">
    <property type="component" value="Unassembled WGS sequence"/>
</dbReference>
<comment type="caution">
    <text evidence="2">The sequence shown here is derived from an EMBL/GenBank/DDBJ whole genome shotgun (WGS) entry which is preliminary data.</text>
</comment>
<dbReference type="HOGENOM" id="CLU_2570815_0_0_9"/>
<feature type="signal peptide" evidence="1">
    <location>
        <begin position="1"/>
        <end position="27"/>
    </location>
</feature>
<dbReference type="EMBL" id="CBGL010000081">
    <property type="protein sequence ID" value="CDD11297.1"/>
    <property type="molecule type" value="Genomic_DNA"/>
</dbReference>
<evidence type="ECO:0000256" key="1">
    <source>
        <dbReference type="SAM" id="SignalP"/>
    </source>
</evidence>
<keyword evidence="1" id="KW-0732">Signal</keyword>
<gene>
    <name evidence="2" type="ORF">BN587_00429</name>
</gene>
<evidence type="ECO:0000313" key="3">
    <source>
        <dbReference type="Proteomes" id="UP000014937"/>
    </source>
</evidence>
<sequence length="81" mass="8876">MLSFIRSGRARKAMAAALAATFVLSVAGCGQKQQQGGNKAALVKTMKVIKRDTPLVYDYTGFVQAQQEIIQALCRLSRKWS</sequence>
<dbReference type="PROSITE" id="PS51257">
    <property type="entry name" value="PROKAR_LIPOPROTEIN"/>
    <property type="match status" value="1"/>
</dbReference>
<dbReference type="AlphaFoldDB" id="R6XYI5"/>
<proteinExistence type="predicted"/>
<dbReference type="RefSeq" id="WP_021719522.1">
    <property type="nucleotide sequence ID" value="NZ_FR892764.1"/>
</dbReference>
<organism evidence="2 3">
    <name type="scientific">Phascolarctobacterium succinatutens CAG:287</name>
    <dbReference type="NCBI Taxonomy" id="1263101"/>
    <lineage>
        <taxon>Bacteria</taxon>
        <taxon>Bacillati</taxon>
        <taxon>Bacillota</taxon>
        <taxon>Negativicutes</taxon>
        <taxon>Acidaminococcales</taxon>
        <taxon>Acidaminococcaceae</taxon>
        <taxon>Phascolarctobacterium</taxon>
    </lineage>
</organism>
<feature type="chain" id="PRO_5038979272" evidence="1">
    <location>
        <begin position="28"/>
        <end position="81"/>
    </location>
</feature>
<evidence type="ECO:0000313" key="2">
    <source>
        <dbReference type="EMBL" id="CDD11297.1"/>
    </source>
</evidence>
<protein>
    <submittedName>
        <fullName evidence="2">Efflux transporter RND family MFP subunit</fullName>
    </submittedName>
</protein>